<dbReference type="GeneID" id="82524763"/>
<dbReference type="PANTHER" id="PTHR33175">
    <property type="entry name" value="DNA-BINDING PROTEIN HU"/>
    <property type="match status" value="1"/>
</dbReference>
<dbReference type="InterPro" id="IPR000119">
    <property type="entry name" value="Hist_DNA-bd"/>
</dbReference>
<proteinExistence type="inferred from homology"/>
<evidence type="ECO:0000256" key="3">
    <source>
        <dbReference type="ARBA" id="ARBA00023125"/>
    </source>
</evidence>
<dbReference type="Proteomes" id="UP000244905">
    <property type="component" value="Unassembled WGS sequence"/>
</dbReference>
<keyword evidence="3 5" id="KW-0238">DNA-binding</keyword>
<keyword evidence="6" id="KW-1185">Reference proteome</keyword>
<evidence type="ECO:0000256" key="1">
    <source>
        <dbReference type="ARBA" id="ARBA00010529"/>
    </source>
</evidence>
<dbReference type="AlphaFoldDB" id="A0A2V1IT15"/>
<protein>
    <submittedName>
        <fullName evidence="5">HU family DNA-binding protein</fullName>
    </submittedName>
</protein>
<dbReference type="EMBL" id="PUEC01000001">
    <property type="protein sequence ID" value="PWB04375.1"/>
    <property type="molecule type" value="Genomic_DNA"/>
</dbReference>
<comment type="similarity">
    <text evidence="1 4">Belongs to the bacterial histone-like protein family.</text>
</comment>
<dbReference type="GO" id="GO:0030527">
    <property type="term" value="F:structural constituent of chromatin"/>
    <property type="evidence" value="ECO:0007669"/>
    <property type="project" value="InterPro"/>
</dbReference>
<dbReference type="PANTHER" id="PTHR33175:SF3">
    <property type="entry name" value="DNA-BINDING PROTEIN HU-BETA"/>
    <property type="match status" value="1"/>
</dbReference>
<sequence>MTKNDLAKEVAVSEKLCLSTAFKAVDGVFRVIKEALSKGEEVTLRGFGTLSVVQREERNAVHFKTKEPIVVPARRTVKFRISKELKELLNNGTVD</sequence>
<evidence type="ECO:0000256" key="2">
    <source>
        <dbReference type="ARBA" id="ARBA00023067"/>
    </source>
</evidence>
<dbReference type="SUPFAM" id="SSF47729">
    <property type="entry name" value="IHF-like DNA-binding proteins"/>
    <property type="match status" value="1"/>
</dbReference>
<gene>
    <name evidence="5" type="ORF">C5O23_00175</name>
</gene>
<evidence type="ECO:0000313" key="5">
    <source>
        <dbReference type="EMBL" id="PWB04375.1"/>
    </source>
</evidence>
<name>A0A2V1IT15_9BACT</name>
<dbReference type="Pfam" id="PF00216">
    <property type="entry name" value="Bac_DNA_binding"/>
    <property type="match status" value="1"/>
</dbReference>
<accession>A0A2V1IT15</accession>
<dbReference type="GO" id="GO:0003677">
    <property type="term" value="F:DNA binding"/>
    <property type="evidence" value="ECO:0007669"/>
    <property type="project" value="UniProtKB-KW"/>
</dbReference>
<dbReference type="SMART" id="SM00411">
    <property type="entry name" value="BHL"/>
    <property type="match status" value="1"/>
</dbReference>
<dbReference type="InterPro" id="IPR010992">
    <property type="entry name" value="IHF-like_DNA-bd_dom_sf"/>
</dbReference>
<comment type="caution">
    <text evidence="5">The sequence shown here is derived from an EMBL/GenBank/DDBJ whole genome shotgun (WGS) entry which is preliminary data.</text>
</comment>
<dbReference type="GO" id="GO:0030261">
    <property type="term" value="P:chromosome condensation"/>
    <property type="evidence" value="ECO:0007669"/>
    <property type="project" value="UniProtKB-KW"/>
</dbReference>
<dbReference type="GO" id="GO:0005829">
    <property type="term" value="C:cytosol"/>
    <property type="evidence" value="ECO:0007669"/>
    <property type="project" value="TreeGrafter"/>
</dbReference>
<evidence type="ECO:0000256" key="4">
    <source>
        <dbReference type="RuleBase" id="RU003939"/>
    </source>
</evidence>
<organism evidence="5 6">
    <name type="scientific">Duncaniella muris</name>
    <dbReference type="NCBI Taxonomy" id="2094150"/>
    <lineage>
        <taxon>Bacteria</taxon>
        <taxon>Pseudomonadati</taxon>
        <taxon>Bacteroidota</taxon>
        <taxon>Bacteroidia</taxon>
        <taxon>Bacteroidales</taxon>
        <taxon>Muribaculaceae</taxon>
        <taxon>Duncaniella</taxon>
    </lineage>
</organism>
<dbReference type="CDD" id="cd13831">
    <property type="entry name" value="HU"/>
    <property type="match status" value="1"/>
</dbReference>
<dbReference type="RefSeq" id="WP_107030931.1">
    <property type="nucleotide sequence ID" value="NZ_CARSQY010000004.1"/>
</dbReference>
<evidence type="ECO:0000313" key="6">
    <source>
        <dbReference type="Proteomes" id="UP000244905"/>
    </source>
</evidence>
<reference evidence="6" key="1">
    <citation type="submission" date="2018-02" db="EMBL/GenBank/DDBJ databases">
        <authorList>
            <person name="Clavel T."/>
            <person name="Strowig T."/>
        </authorList>
    </citation>
    <scope>NUCLEOTIDE SEQUENCE [LARGE SCALE GENOMIC DNA]</scope>
    <source>
        <strain evidence="6">DSM 103720</strain>
    </source>
</reference>
<keyword evidence="2" id="KW-0226">DNA condensation</keyword>
<dbReference type="Gene3D" id="4.10.520.10">
    <property type="entry name" value="IHF-like DNA-binding proteins"/>
    <property type="match status" value="1"/>
</dbReference>